<evidence type="ECO:0000256" key="6">
    <source>
        <dbReference type="ARBA" id="ARBA00023136"/>
    </source>
</evidence>
<reference evidence="8" key="1">
    <citation type="submission" date="2023-06" db="EMBL/GenBank/DDBJ databases">
        <title>Uncultivated large filamentous bacteria from sulfidic sediments reveal new species and different genomic features in energy metabolism and defense.</title>
        <authorList>
            <person name="Fonseca A."/>
        </authorList>
    </citation>
    <scope>NUCLEOTIDE SEQUENCE</scope>
    <source>
        <strain evidence="8">HSG4</strain>
    </source>
</reference>
<evidence type="ECO:0000313" key="9">
    <source>
        <dbReference type="Proteomes" id="UP001171945"/>
    </source>
</evidence>
<keyword evidence="5 7" id="KW-1133">Transmembrane helix</keyword>
<gene>
    <name evidence="8" type="ORF">QUF54_06565</name>
</gene>
<evidence type="ECO:0000256" key="2">
    <source>
        <dbReference type="ARBA" id="ARBA00022448"/>
    </source>
</evidence>
<feature type="transmembrane region" description="Helical" evidence="7">
    <location>
        <begin position="181"/>
        <end position="198"/>
    </location>
</feature>
<name>A0ABT7VTV9_9GAMM</name>
<evidence type="ECO:0000256" key="3">
    <source>
        <dbReference type="ARBA" id="ARBA00022475"/>
    </source>
</evidence>
<keyword evidence="6 7" id="KW-0472">Membrane</keyword>
<keyword evidence="9" id="KW-1185">Reference proteome</keyword>
<dbReference type="EMBL" id="JAUCGM010000394">
    <property type="protein sequence ID" value="MDM8562999.1"/>
    <property type="molecule type" value="Genomic_DNA"/>
</dbReference>
<sequence length="295" mass="32073">MLISIFTVLFPIFTIVMIGYLYARFRSVNIAIINRFSIEVFSPALLFGVLADQSFHIIDYQSLVLAATLMVLGSGLIVLPLTRWLGINPKTLIPPMMFVNAGNMGLPVALFAFGDIGLSAATLFLIVVATLNFTLGIAIVDRNASWFSLLKLPLFQATIAGLVVSLTPITIPILLLTPIKMLGACAIPMMLLSLGARLNDIDFTYWKIGLLGAILRPISGALMFLLIQPWFTLTPLQADALLIFAVLPPAVVNYVIAEQYQQEPHKVAAIVMLGNLMSFISLPIALAFILNPTVS</sequence>
<dbReference type="Pfam" id="PF03547">
    <property type="entry name" value="Mem_trans"/>
    <property type="match status" value="1"/>
</dbReference>
<feature type="transmembrane region" description="Helical" evidence="7">
    <location>
        <begin position="268"/>
        <end position="290"/>
    </location>
</feature>
<feature type="transmembrane region" description="Helical" evidence="7">
    <location>
        <begin position="152"/>
        <end position="175"/>
    </location>
</feature>
<feature type="transmembrane region" description="Helical" evidence="7">
    <location>
        <begin position="120"/>
        <end position="140"/>
    </location>
</feature>
<proteinExistence type="predicted"/>
<organism evidence="8 9">
    <name type="scientific">Candidatus Marithioploca araucensis</name>
    <dbReference type="NCBI Taxonomy" id="70273"/>
    <lineage>
        <taxon>Bacteria</taxon>
        <taxon>Pseudomonadati</taxon>
        <taxon>Pseudomonadota</taxon>
        <taxon>Gammaproteobacteria</taxon>
        <taxon>Thiotrichales</taxon>
        <taxon>Thiotrichaceae</taxon>
        <taxon>Candidatus Marithioploca</taxon>
    </lineage>
</organism>
<evidence type="ECO:0000313" key="8">
    <source>
        <dbReference type="EMBL" id="MDM8562999.1"/>
    </source>
</evidence>
<keyword evidence="2" id="KW-0813">Transport</keyword>
<comment type="caution">
    <text evidence="8">The sequence shown here is derived from an EMBL/GenBank/DDBJ whole genome shotgun (WGS) entry which is preliminary data.</text>
</comment>
<feature type="transmembrane region" description="Helical" evidence="7">
    <location>
        <begin position="32"/>
        <end position="51"/>
    </location>
</feature>
<feature type="transmembrane region" description="Helical" evidence="7">
    <location>
        <begin position="97"/>
        <end position="114"/>
    </location>
</feature>
<keyword evidence="4 7" id="KW-0812">Transmembrane</keyword>
<evidence type="ECO:0000256" key="5">
    <source>
        <dbReference type="ARBA" id="ARBA00022989"/>
    </source>
</evidence>
<comment type="subcellular location">
    <subcellularLocation>
        <location evidence="1">Membrane</location>
        <topology evidence="1">Multi-pass membrane protein</topology>
    </subcellularLocation>
</comment>
<evidence type="ECO:0000256" key="7">
    <source>
        <dbReference type="SAM" id="Phobius"/>
    </source>
</evidence>
<accession>A0ABT7VTV9</accession>
<feature type="transmembrane region" description="Helical" evidence="7">
    <location>
        <begin position="6"/>
        <end position="25"/>
    </location>
</feature>
<evidence type="ECO:0000256" key="1">
    <source>
        <dbReference type="ARBA" id="ARBA00004141"/>
    </source>
</evidence>
<dbReference type="PANTHER" id="PTHR36838">
    <property type="entry name" value="AUXIN EFFLUX CARRIER FAMILY PROTEIN"/>
    <property type="match status" value="1"/>
</dbReference>
<feature type="transmembrane region" description="Helical" evidence="7">
    <location>
        <begin position="210"/>
        <end position="231"/>
    </location>
</feature>
<feature type="transmembrane region" description="Helical" evidence="7">
    <location>
        <begin position="63"/>
        <end position="85"/>
    </location>
</feature>
<keyword evidence="3" id="KW-1003">Cell membrane</keyword>
<dbReference type="PANTHER" id="PTHR36838:SF1">
    <property type="entry name" value="SLR1864 PROTEIN"/>
    <property type="match status" value="1"/>
</dbReference>
<feature type="transmembrane region" description="Helical" evidence="7">
    <location>
        <begin position="237"/>
        <end position="256"/>
    </location>
</feature>
<dbReference type="Proteomes" id="UP001171945">
    <property type="component" value="Unassembled WGS sequence"/>
</dbReference>
<protein>
    <submittedName>
        <fullName evidence="8">AEC family transporter</fullName>
    </submittedName>
</protein>
<evidence type="ECO:0000256" key="4">
    <source>
        <dbReference type="ARBA" id="ARBA00022692"/>
    </source>
</evidence>
<dbReference type="InterPro" id="IPR004776">
    <property type="entry name" value="Mem_transp_PIN-like"/>
</dbReference>